<accession>A0A251PXV7</accession>
<dbReference type="EMBL" id="CM007653">
    <property type="protein sequence ID" value="ONI16378.1"/>
    <property type="molecule type" value="Genomic_DNA"/>
</dbReference>
<dbReference type="OrthoDB" id="1724644at2759"/>
<evidence type="ECO:0000313" key="3">
    <source>
        <dbReference type="EMBL" id="ONI16378.1"/>
    </source>
</evidence>
<dbReference type="PANTHER" id="PTHR35099">
    <property type="entry name" value="OS02G0182700 PROTEIN"/>
    <property type="match status" value="1"/>
</dbReference>
<feature type="compositionally biased region" description="Basic residues" evidence="2">
    <location>
        <begin position="51"/>
        <end position="64"/>
    </location>
</feature>
<feature type="region of interest" description="Disordered" evidence="2">
    <location>
        <begin position="31"/>
        <end position="124"/>
    </location>
</feature>
<gene>
    <name evidence="3" type="ORF">PRUPE_3G095200</name>
</gene>
<keyword evidence="4" id="KW-1185">Reference proteome</keyword>
<dbReference type="PANTHER" id="PTHR35099:SF10">
    <property type="entry name" value="BZIP DOMAIN-CONTAINING PROTEIN"/>
    <property type="match status" value="1"/>
</dbReference>
<feature type="compositionally biased region" description="Basic and acidic residues" evidence="2">
    <location>
        <begin position="31"/>
        <end position="42"/>
    </location>
</feature>
<keyword evidence="1" id="KW-0175">Coiled coil</keyword>
<protein>
    <submittedName>
        <fullName evidence="3">Uncharacterized protein</fullName>
    </submittedName>
</protein>
<feature type="coiled-coil region" evidence="1">
    <location>
        <begin position="143"/>
        <end position="177"/>
    </location>
</feature>
<feature type="compositionally biased region" description="Polar residues" evidence="2">
    <location>
        <begin position="87"/>
        <end position="101"/>
    </location>
</feature>
<evidence type="ECO:0000313" key="4">
    <source>
        <dbReference type="Proteomes" id="UP000006882"/>
    </source>
</evidence>
<dbReference type="Gramene" id="ONI16378">
    <property type="protein sequence ID" value="ONI16378"/>
    <property type="gene ID" value="PRUPE_3G095200"/>
</dbReference>
<dbReference type="Proteomes" id="UP000006882">
    <property type="component" value="Chromosome G3"/>
</dbReference>
<name>A0A251PXV7_PRUPE</name>
<organism evidence="3 4">
    <name type="scientific">Prunus persica</name>
    <name type="common">Peach</name>
    <name type="synonym">Amygdalus persica</name>
    <dbReference type="NCBI Taxonomy" id="3760"/>
    <lineage>
        <taxon>Eukaryota</taxon>
        <taxon>Viridiplantae</taxon>
        <taxon>Streptophyta</taxon>
        <taxon>Embryophyta</taxon>
        <taxon>Tracheophyta</taxon>
        <taxon>Spermatophyta</taxon>
        <taxon>Magnoliopsida</taxon>
        <taxon>eudicotyledons</taxon>
        <taxon>Gunneridae</taxon>
        <taxon>Pentapetalae</taxon>
        <taxon>rosids</taxon>
        <taxon>fabids</taxon>
        <taxon>Rosales</taxon>
        <taxon>Rosaceae</taxon>
        <taxon>Amygdaloideae</taxon>
        <taxon>Amygdaleae</taxon>
        <taxon>Prunus</taxon>
    </lineage>
</organism>
<reference evidence="3 4" key="1">
    <citation type="journal article" date="2013" name="Nat. Genet.">
        <title>The high-quality draft genome of peach (Prunus persica) identifies unique patterns of genetic diversity, domestication and genome evolution.</title>
        <authorList>
            <consortium name="International Peach Genome Initiative"/>
            <person name="Verde I."/>
            <person name="Abbott A.G."/>
            <person name="Scalabrin S."/>
            <person name="Jung S."/>
            <person name="Shu S."/>
            <person name="Marroni F."/>
            <person name="Zhebentyayeva T."/>
            <person name="Dettori M.T."/>
            <person name="Grimwood J."/>
            <person name="Cattonaro F."/>
            <person name="Zuccolo A."/>
            <person name="Rossini L."/>
            <person name="Jenkins J."/>
            <person name="Vendramin E."/>
            <person name="Meisel L.A."/>
            <person name="Decroocq V."/>
            <person name="Sosinski B."/>
            <person name="Prochnik S."/>
            <person name="Mitros T."/>
            <person name="Policriti A."/>
            <person name="Cipriani G."/>
            <person name="Dondini L."/>
            <person name="Ficklin S."/>
            <person name="Goodstein D.M."/>
            <person name="Xuan P."/>
            <person name="Del Fabbro C."/>
            <person name="Aramini V."/>
            <person name="Copetti D."/>
            <person name="Gonzalez S."/>
            <person name="Horner D.S."/>
            <person name="Falchi R."/>
            <person name="Lucas S."/>
            <person name="Mica E."/>
            <person name="Maldonado J."/>
            <person name="Lazzari B."/>
            <person name="Bielenberg D."/>
            <person name="Pirona R."/>
            <person name="Miculan M."/>
            <person name="Barakat A."/>
            <person name="Testolin R."/>
            <person name="Stella A."/>
            <person name="Tartarini S."/>
            <person name="Tonutti P."/>
            <person name="Arus P."/>
            <person name="Orellana A."/>
            <person name="Wells C."/>
            <person name="Main D."/>
            <person name="Vizzotto G."/>
            <person name="Silva H."/>
            <person name="Salamini F."/>
            <person name="Schmutz J."/>
            <person name="Morgante M."/>
            <person name="Rokhsar D.S."/>
        </authorList>
    </citation>
    <scope>NUCLEOTIDE SEQUENCE [LARGE SCALE GENOMIC DNA]</scope>
    <source>
        <strain evidence="4">cv. Nemared</strain>
    </source>
</reference>
<evidence type="ECO:0000256" key="2">
    <source>
        <dbReference type="SAM" id="MobiDB-lite"/>
    </source>
</evidence>
<sequence>MAAAATDDDGWVNLAMNDEAAVVDVLLLLRHAEPPRPSKTSRDLPSLRWSVRQRRSKNVPRHHHASDLVVVEGKDKKKGESSAARASPTTPLSWSGATSVSGGALDGSEESSRPPKPTDAARSKVAVRSEAAIFKRPRKKKTLAELKEEESFLLKERRNLKNQLATLHLTVEKQKATNESLRKIKMITRCLKTSRSLSFQQWPTPGSLVSSTKDASCIQLCLDLQLPLTTMKATTSVVPGESISYQLEQVNAVGVPTKIMPTIVHCSNLGASQSSCPPNVSCKVEEAGSQDAAFSLPDLNLPFGDDPSSEVLYRTS</sequence>
<proteinExistence type="predicted"/>
<evidence type="ECO:0000256" key="1">
    <source>
        <dbReference type="SAM" id="Coils"/>
    </source>
</evidence>
<dbReference type="AlphaFoldDB" id="A0A251PXV7"/>